<dbReference type="EMBL" id="BJYU01000011">
    <property type="protein sequence ID" value="GEO13545.1"/>
    <property type="molecule type" value="Genomic_DNA"/>
</dbReference>
<keyword evidence="2" id="KW-1185">Reference proteome</keyword>
<dbReference type="AlphaFoldDB" id="A0A512BNP9"/>
<reference evidence="1 2" key="1">
    <citation type="submission" date="2019-07" db="EMBL/GenBank/DDBJ databases">
        <title>Whole genome shotgun sequence of Microvirga aerophila NBRC 106136.</title>
        <authorList>
            <person name="Hosoyama A."/>
            <person name="Uohara A."/>
            <person name="Ohji S."/>
            <person name="Ichikawa N."/>
        </authorList>
    </citation>
    <scope>NUCLEOTIDE SEQUENCE [LARGE SCALE GENOMIC DNA]</scope>
    <source>
        <strain evidence="1 2">NBRC 106136</strain>
    </source>
</reference>
<accession>A0A512BNP9</accession>
<evidence type="ECO:0000313" key="1">
    <source>
        <dbReference type="EMBL" id="GEO13545.1"/>
    </source>
</evidence>
<proteinExistence type="predicted"/>
<organism evidence="1 2">
    <name type="scientific">Microvirga aerophila</name>
    <dbReference type="NCBI Taxonomy" id="670291"/>
    <lineage>
        <taxon>Bacteria</taxon>
        <taxon>Pseudomonadati</taxon>
        <taxon>Pseudomonadota</taxon>
        <taxon>Alphaproteobacteria</taxon>
        <taxon>Hyphomicrobiales</taxon>
        <taxon>Methylobacteriaceae</taxon>
        <taxon>Microvirga</taxon>
    </lineage>
</organism>
<evidence type="ECO:0000313" key="2">
    <source>
        <dbReference type="Proteomes" id="UP000321085"/>
    </source>
</evidence>
<gene>
    <name evidence="1" type="ORF">MAE02_12410</name>
</gene>
<name>A0A512BNP9_9HYPH</name>
<comment type="caution">
    <text evidence="1">The sequence shown here is derived from an EMBL/GenBank/DDBJ whole genome shotgun (WGS) entry which is preliminary data.</text>
</comment>
<protein>
    <submittedName>
        <fullName evidence="1">Uncharacterized protein</fullName>
    </submittedName>
</protein>
<sequence length="172" mass="19063">MEPAERDNDEVPFSSHLGLNPALLVGEFLSHWGILERSLDEAITALLKSPFVDLADIVNCLGADAKVVLLNSVGDAHSEKNPDLAGTVIATLKEIQNLAEIKNRIVNGRFYGIDDRKVKVTWPNAPHGPGSSEMVWSKSDFMDANRQMQQHVRTIRMFIEALTETSRLRDVG</sequence>
<dbReference type="Proteomes" id="UP000321085">
    <property type="component" value="Unassembled WGS sequence"/>
</dbReference>